<dbReference type="Pfam" id="PF00025">
    <property type="entry name" value="Arf"/>
    <property type="match status" value="1"/>
</dbReference>
<evidence type="ECO:0000256" key="3">
    <source>
        <dbReference type="PIRSR" id="PIRSR606689-1"/>
    </source>
</evidence>
<evidence type="ECO:0000313" key="7">
    <source>
        <dbReference type="Proteomes" id="UP000030651"/>
    </source>
</evidence>
<dbReference type="GeneID" id="19269705"/>
<dbReference type="InterPro" id="IPR006689">
    <property type="entry name" value="Small_GTPase_ARF/SAR"/>
</dbReference>
<dbReference type="HOGENOM" id="CLU_1103121_0_0_1"/>
<feature type="binding site" evidence="3">
    <location>
        <begin position="177"/>
        <end position="180"/>
    </location>
    <ligand>
        <name>GTP</name>
        <dbReference type="ChEBI" id="CHEBI:37565"/>
    </ligand>
</feature>
<evidence type="ECO:0000256" key="2">
    <source>
        <dbReference type="ARBA" id="ARBA00023134"/>
    </source>
</evidence>
<proteinExistence type="predicted"/>
<keyword evidence="4" id="KW-0479">Metal-binding</keyword>
<feature type="binding site" evidence="3">
    <location>
        <position position="116"/>
    </location>
    <ligand>
        <name>GTP</name>
        <dbReference type="ChEBI" id="CHEBI:37565"/>
    </ligand>
</feature>
<dbReference type="EMBL" id="KI912111">
    <property type="protein sequence ID" value="ETS82816.1"/>
    <property type="molecule type" value="Genomic_DNA"/>
</dbReference>
<dbReference type="PROSITE" id="PS51417">
    <property type="entry name" value="ARF"/>
    <property type="match status" value="1"/>
</dbReference>
<dbReference type="Gene3D" id="3.40.50.300">
    <property type="entry name" value="P-loop containing nucleotide triphosphate hydrolases"/>
    <property type="match status" value="1"/>
</dbReference>
<feature type="binding site" evidence="4">
    <location>
        <position position="94"/>
    </location>
    <ligand>
        <name>Mg(2+)</name>
        <dbReference type="ChEBI" id="CHEBI:18420"/>
    </ligand>
</feature>
<keyword evidence="7" id="KW-1185">Reference proteome</keyword>
<dbReference type="eggNOG" id="KOG0070">
    <property type="taxonomic scope" value="Eukaryota"/>
</dbReference>
<evidence type="ECO:0000313" key="6">
    <source>
        <dbReference type="EMBL" id="ETS82816.1"/>
    </source>
</evidence>
<dbReference type="GO" id="GO:0003924">
    <property type="term" value="F:GTPase activity"/>
    <property type="evidence" value="ECO:0007669"/>
    <property type="project" value="InterPro"/>
</dbReference>
<dbReference type="STRING" id="1229662.W3XCC2"/>
<evidence type="ECO:0008006" key="8">
    <source>
        <dbReference type="Google" id="ProtNLM"/>
    </source>
</evidence>
<dbReference type="PANTHER" id="PTHR11711">
    <property type="entry name" value="ADP RIBOSYLATION FACTOR-RELATED"/>
    <property type="match status" value="1"/>
</dbReference>
<feature type="region of interest" description="Disordered" evidence="5">
    <location>
        <begin position="229"/>
        <end position="252"/>
    </location>
</feature>
<keyword evidence="4" id="KW-0460">Magnesium</keyword>
<keyword evidence="1 3" id="KW-0547">Nucleotide-binding</keyword>
<evidence type="ECO:0000256" key="1">
    <source>
        <dbReference type="ARBA" id="ARBA00022741"/>
    </source>
</evidence>
<dbReference type="SMART" id="SM00177">
    <property type="entry name" value="ARF"/>
    <property type="match status" value="1"/>
</dbReference>
<feature type="binding site" evidence="4">
    <location>
        <position position="69"/>
    </location>
    <ligand>
        <name>Mg(2+)</name>
        <dbReference type="ChEBI" id="CHEBI:18420"/>
    </ligand>
</feature>
<dbReference type="SUPFAM" id="SSF52540">
    <property type="entry name" value="P-loop containing nucleoside triphosphate hydrolases"/>
    <property type="match status" value="1"/>
</dbReference>
<dbReference type="InterPro" id="IPR024156">
    <property type="entry name" value="Small_GTPase_ARF"/>
</dbReference>
<feature type="binding site" evidence="3">
    <location>
        <begin position="62"/>
        <end position="69"/>
    </location>
    <ligand>
        <name>GTP</name>
        <dbReference type="ChEBI" id="CHEBI:37565"/>
    </ligand>
</feature>
<dbReference type="InterPro" id="IPR027417">
    <property type="entry name" value="P-loop_NTPase"/>
</dbReference>
<evidence type="ECO:0000256" key="5">
    <source>
        <dbReference type="SAM" id="MobiDB-lite"/>
    </source>
</evidence>
<reference evidence="7" key="1">
    <citation type="journal article" date="2015" name="BMC Genomics">
        <title>Genomic and transcriptomic analysis of the endophytic fungus Pestalotiopsis fici reveals its lifestyle and high potential for synthesis of natural products.</title>
        <authorList>
            <person name="Wang X."/>
            <person name="Zhang X."/>
            <person name="Liu L."/>
            <person name="Xiang M."/>
            <person name="Wang W."/>
            <person name="Sun X."/>
            <person name="Che Y."/>
            <person name="Guo L."/>
            <person name="Liu G."/>
            <person name="Guo L."/>
            <person name="Wang C."/>
            <person name="Yin W.B."/>
            <person name="Stadler M."/>
            <person name="Zhang X."/>
            <person name="Liu X."/>
        </authorList>
    </citation>
    <scope>NUCLEOTIDE SEQUENCE [LARGE SCALE GENOMIC DNA]</scope>
    <source>
        <strain evidence="7">W106-1 / CGMCC3.15140</strain>
    </source>
</reference>
<name>W3XCC2_PESFW</name>
<keyword evidence="2 3" id="KW-0342">GTP-binding</keyword>
<sequence>MSGAKDWKMFPFPAKLTWRQTVSFWLRDQLIRRRLRSSATPISRLFDGLPDPGTPRRILVTGLDCAGKTELLRKCFSQDVTQPGGGDVVTYILTIGMCVEQVSYGSVTVYAYDVGGCSPGGLRRLARKMVAEADAVVWVVDSIDWERMVESREEFDRFLCHEGEEFGPDKPLLFLSNKSDSPQSKGLEQVQRHFGDVLERMNSHVAETAIPTGDGLLEAFGWLSDQLQGNQNQEMKQKTSTSTIMLPEAEKS</sequence>
<dbReference type="GO" id="GO:0046872">
    <property type="term" value="F:metal ion binding"/>
    <property type="evidence" value="ECO:0007669"/>
    <property type="project" value="UniProtKB-KW"/>
</dbReference>
<evidence type="ECO:0000256" key="4">
    <source>
        <dbReference type="PIRSR" id="PIRSR606689-2"/>
    </source>
</evidence>
<accession>W3XCC2</accession>
<dbReference type="GO" id="GO:0005525">
    <property type="term" value="F:GTP binding"/>
    <property type="evidence" value="ECO:0007669"/>
    <property type="project" value="UniProtKB-KW"/>
</dbReference>
<dbReference type="InParanoid" id="W3XCC2"/>
<dbReference type="KEGG" id="pfy:PFICI_04692"/>
<feature type="compositionally biased region" description="Polar residues" evidence="5">
    <location>
        <begin position="229"/>
        <end position="244"/>
    </location>
</feature>
<dbReference type="SMART" id="SM00178">
    <property type="entry name" value="SAR"/>
    <property type="match status" value="1"/>
</dbReference>
<dbReference type="RefSeq" id="XP_007831464.1">
    <property type="nucleotide sequence ID" value="XM_007833273.1"/>
</dbReference>
<gene>
    <name evidence="6" type="ORF">PFICI_04692</name>
</gene>
<dbReference type="OrthoDB" id="414781at2759"/>
<dbReference type="Proteomes" id="UP000030651">
    <property type="component" value="Unassembled WGS sequence"/>
</dbReference>
<protein>
    <recommendedName>
        <fullName evidence="8">ADP-ribosylation factor</fullName>
    </recommendedName>
</protein>
<organism evidence="6 7">
    <name type="scientific">Pestalotiopsis fici (strain W106-1 / CGMCC3.15140)</name>
    <dbReference type="NCBI Taxonomy" id="1229662"/>
    <lineage>
        <taxon>Eukaryota</taxon>
        <taxon>Fungi</taxon>
        <taxon>Dikarya</taxon>
        <taxon>Ascomycota</taxon>
        <taxon>Pezizomycotina</taxon>
        <taxon>Sordariomycetes</taxon>
        <taxon>Xylariomycetidae</taxon>
        <taxon>Amphisphaeriales</taxon>
        <taxon>Sporocadaceae</taxon>
        <taxon>Pestalotiopsis</taxon>
    </lineage>
</organism>
<dbReference type="AlphaFoldDB" id="W3XCC2"/>